<dbReference type="RefSeq" id="WP_188481042.1">
    <property type="nucleotide sequence ID" value="NZ_BMFC01000002.1"/>
</dbReference>
<dbReference type="Pfam" id="PF11750">
    <property type="entry name" value="DUF3307"/>
    <property type="match status" value="1"/>
</dbReference>
<feature type="transmembrane region" description="Helical" evidence="1">
    <location>
        <begin position="212"/>
        <end position="234"/>
    </location>
</feature>
<keyword evidence="1" id="KW-0472">Membrane</keyword>
<evidence type="ECO:0000256" key="1">
    <source>
        <dbReference type="SAM" id="Phobius"/>
    </source>
</evidence>
<evidence type="ECO:0000313" key="3">
    <source>
        <dbReference type="Proteomes" id="UP000645462"/>
    </source>
</evidence>
<comment type="caution">
    <text evidence="2">The sequence shown here is derived from an EMBL/GenBank/DDBJ whole genome shotgun (WGS) entry which is preliminary data.</text>
</comment>
<keyword evidence="1" id="KW-1133">Transmembrane helix</keyword>
<name>A0ABQ1KH80_9RHOB</name>
<accession>A0ABQ1KH80</accession>
<organism evidence="2 3">
    <name type="scientific">Marivita lacus</name>
    <dbReference type="NCBI Taxonomy" id="1323742"/>
    <lineage>
        <taxon>Bacteria</taxon>
        <taxon>Pseudomonadati</taxon>
        <taxon>Pseudomonadota</taxon>
        <taxon>Alphaproteobacteria</taxon>
        <taxon>Rhodobacterales</taxon>
        <taxon>Roseobacteraceae</taxon>
        <taxon>Marivita</taxon>
    </lineage>
</organism>
<evidence type="ECO:0000313" key="2">
    <source>
        <dbReference type="EMBL" id="GGB96732.1"/>
    </source>
</evidence>
<dbReference type="Proteomes" id="UP000645462">
    <property type="component" value="Unassembled WGS sequence"/>
</dbReference>
<feature type="transmembrane region" description="Helical" evidence="1">
    <location>
        <begin position="31"/>
        <end position="48"/>
    </location>
</feature>
<dbReference type="EMBL" id="BMFC01000002">
    <property type="protein sequence ID" value="GGB96732.1"/>
    <property type="molecule type" value="Genomic_DNA"/>
</dbReference>
<dbReference type="InterPro" id="IPR021737">
    <property type="entry name" value="Phage_phiKZ_Orf197"/>
</dbReference>
<keyword evidence="3" id="KW-1185">Reference proteome</keyword>
<protein>
    <submittedName>
        <fullName evidence="2">Membrane protein</fullName>
    </submittedName>
</protein>
<feature type="transmembrane region" description="Helical" evidence="1">
    <location>
        <begin position="93"/>
        <end position="112"/>
    </location>
</feature>
<reference evidence="3" key="1">
    <citation type="journal article" date="2019" name="Int. J. Syst. Evol. Microbiol.">
        <title>The Global Catalogue of Microorganisms (GCM) 10K type strain sequencing project: providing services to taxonomists for standard genome sequencing and annotation.</title>
        <authorList>
            <consortium name="The Broad Institute Genomics Platform"/>
            <consortium name="The Broad Institute Genome Sequencing Center for Infectious Disease"/>
            <person name="Wu L."/>
            <person name="Ma J."/>
        </authorList>
    </citation>
    <scope>NUCLEOTIDE SEQUENCE [LARGE SCALE GENOMIC DNA]</scope>
    <source>
        <strain evidence="3">CGMCC 1.12478</strain>
    </source>
</reference>
<feature type="transmembrane region" description="Helical" evidence="1">
    <location>
        <begin position="124"/>
        <end position="144"/>
    </location>
</feature>
<gene>
    <name evidence="2" type="ORF">GCM10011363_11720</name>
</gene>
<sequence length="244" mass="25936">MIDVFIALLLAHVVADFLAQPDAMIRRKTEPAILLLHIAMVCVLSWIALGGNWELALWVAAAHLVIDAIKTWALPENWRDSLPAFMGDQIAHFATLAAAAFLMPDAVSTGIWADHIADLRSPAILISGAIVSVWAGGYAVGLLMKPYTDQFSNDDPGPSLEGLENAGRMIGKLERGLIFLFLCVGETTATGFLIAAKSVLRFDTASKGQKAGEYVIIGTLASFGWGLASGYATLSLLEIAAASP</sequence>
<proteinExistence type="predicted"/>
<keyword evidence="1" id="KW-0812">Transmembrane</keyword>
<feature type="transmembrane region" description="Helical" evidence="1">
    <location>
        <begin position="177"/>
        <end position="200"/>
    </location>
</feature>